<comment type="similarity">
    <text evidence="9">Belongs to the COQ7 family.</text>
</comment>
<comment type="catalytic activity">
    <reaction evidence="9">
        <text>a 5-methoxy-2-methyl-3-(all-trans-polyprenyl)benzene-1,4-diol + AH2 + O2 = a 3-demethylubiquinol + A + H2O</text>
        <dbReference type="Rhea" id="RHEA:50908"/>
        <dbReference type="Rhea" id="RHEA-COMP:10859"/>
        <dbReference type="Rhea" id="RHEA-COMP:10914"/>
        <dbReference type="ChEBI" id="CHEBI:13193"/>
        <dbReference type="ChEBI" id="CHEBI:15377"/>
        <dbReference type="ChEBI" id="CHEBI:15379"/>
        <dbReference type="ChEBI" id="CHEBI:17499"/>
        <dbReference type="ChEBI" id="CHEBI:84167"/>
        <dbReference type="ChEBI" id="CHEBI:84422"/>
        <dbReference type="EC" id="1.14.99.60"/>
    </reaction>
</comment>
<feature type="binding site" evidence="9">
    <location>
        <position position="87"/>
    </location>
    <ligand>
        <name>Fe cation</name>
        <dbReference type="ChEBI" id="CHEBI:24875"/>
        <label>1</label>
    </ligand>
</feature>
<dbReference type="PANTHER" id="PTHR11237">
    <property type="entry name" value="COENZYME Q10 BIOSYNTHESIS PROTEIN 7"/>
    <property type="match status" value="1"/>
</dbReference>
<feature type="binding site" evidence="9">
    <location>
        <position position="168"/>
    </location>
    <ligand>
        <name>Fe cation</name>
        <dbReference type="ChEBI" id="CHEBI:24875"/>
        <label>2</label>
    </ligand>
</feature>
<feature type="binding site" evidence="9">
    <location>
        <position position="84"/>
    </location>
    <ligand>
        <name>Fe cation</name>
        <dbReference type="ChEBI" id="CHEBI:24875"/>
        <label>1</label>
    </ligand>
</feature>
<feature type="binding site" evidence="9">
    <location>
        <position position="84"/>
    </location>
    <ligand>
        <name>Fe cation</name>
        <dbReference type="ChEBI" id="CHEBI:24875"/>
        <label>2</label>
    </ligand>
</feature>
<dbReference type="Pfam" id="PF03232">
    <property type="entry name" value="COQ7"/>
    <property type="match status" value="1"/>
</dbReference>
<dbReference type="AlphaFoldDB" id="A0A931H6K1"/>
<keyword evidence="11" id="KW-1185">Reference proteome</keyword>
<keyword evidence="2 9" id="KW-1003">Cell membrane</keyword>
<comment type="function">
    <text evidence="9">Catalyzes the hydroxylation of 2-nonaprenyl-3-methyl-6-methoxy-1,4-benzoquinol during ubiquinone biosynthesis.</text>
</comment>
<feature type="binding site" evidence="9">
    <location>
        <position position="54"/>
    </location>
    <ligand>
        <name>Fe cation</name>
        <dbReference type="ChEBI" id="CHEBI:24875"/>
        <label>1</label>
    </ligand>
</feature>
<evidence type="ECO:0000256" key="1">
    <source>
        <dbReference type="ARBA" id="ARBA00004749"/>
    </source>
</evidence>
<keyword evidence="8 9" id="KW-0472">Membrane</keyword>
<dbReference type="HAMAP" id="MF_01658">
    <property type="entry name" value="COQ7"/>
    <property type="match status" value="1"/>
</dbReference>
<protein>
    <recommendedName>
        <fullName evidence="9">3-demethoxyubiquinol 3-hydroxylase</fullName>
        <shortName evidence="9">DMQ hydroxylase</shortName>
        <ecNumber evidence="9">1.14.99.60</ecNumber>
    </recommendedName>
    <alternativeName>
        <fullName evidence="9">2-nonaprenyl-3-methyl-6-methoxy-1,4-benzoquinol hydroxylase</fullName>
    </alternativeName>
</protein>
<evidence type="ECO:0000313" key="10">
    <source>
        <dbReference type="EMBL" id="MBG9389363.1"/>
    </source>
</evidence>
<keyword evidence="5 9" id="KW-0560">Oxidoreductase</keyword>
<evidence type="ECO:0000256" key="2">
    <source>
        <dbReference type="ARBA" id="ARBA00022475"/>
    </source>
</evidence>
<evidence type="ECO:0000256" key="3">
    <source>
        <dbReference type="ARBA" id="ARBA00022688"/>
    </source>
</evidence>
<evidence type="ECO:0000256" key="7">
    <source>
        <dbReference type="ARBA" id="ARBA00023033"/>
    </source>
</evidence>
<keyword evidence="6 9" id="KW-0408">Iron</keyword>
<keyword evidence="4 9" id="KW-0479">Metal-binding</keyword>
<dbReference type="InterPro" id="IPR047809">
    <property type="entry name" value="COQ7_proteobact"/>
</dbReference>
<name>A0A931H6K1_9BURK</name>
<keyword evidence="7 9" id="KW-0503">Monooxygenase</keyword>
<comment type="cofactor">
    <cofactor evidence="9">
        <name>Fe cation</name>
        <dbReference type="ChEBI" id="CHEBI:24875"/>
    </cofactor>
    <text evidence="9">Binds 2 iron ions per subunit.</text>
</comment>
<organism evidence="10 11">
    <name type="scientific">Caenimonas aquaedulcis</name>
    <dbReference type="NCBI Taxonomy" id="2793270"/>
    <lineage>
        <taxon>Bacteria</taxon>
        <taxon>Pseudomonadati</taxon>
        <taxon>Pseudomonadota</taxon>
        <taxon>Betaproteobacteria</taxon>
        <taxon>Burkholderiales</taxon>
        <taxon>Comamonadaceae</taxon>
        <taxon>Caenimonas</taxon>
    </lineage>
</organism>
<reference evidence="10" key="1">
    <citation type="submission" date="2020-11" db="EMBL/GenBank/DDBJ databases">
        <title>Bacterial whole genome sequence for Caenimonas sp. DR4.4.</title>
        <authorList>
            <person name="Le V."/>
            <person name="Ko S.-R."/>
            <person name="Ahn C.-Y."/>
            <person name="Oh H.-M."/>
        </authorList>
    </citation>
    <scope>NUCLEOTIDE SEQUENCE</scope>
    <source>
        <strain evidence="10">DR4.4</strain>
    </source>
</reference>
<dbReference type="EC" id="1.14.99.60" evidence="9"/>
<evidence type="ECO:0000256" key="6">
    <source>
        <dbReference type="ARBA" id="ARBA00023004"/>
    </source>
</evidence>
<dbReference type="CDD" id="cd01042">
    <property type="entry name" value="DMQH"/>
    <property type="match status" value="1"/>
</dbReference>
<dbReference type="InterPro" id="IPR011566">
    <property type="entry name" value="Ubq_synth_Coq7"/>
</dbReference>
<dbReference type="InterPro" id="IPR012347">
    <property type="entry name" value="Ferritin-like"/>
</dbReference>
<keyword evidence="3 9" id="KW-0831">Ubiquinone biosynthesis</keyword>
<accession>A0A931H6K1</accession>
<dbReference type="GO" id="GO:0008682">
    <property type="term" value="F:3-demethoxyubiquinol 3-hydroxylase activity"/>
    <property type="evidence" value="ECO:0007669"/>
    <property type="project" value="UniProtKB-EC"/>
</dbReference>
<dbReference type="NCBIfam" id="NF033656">
    <property type="entry name" value="DMQ_monoox_COQ7"/>
    <property type="match status" value="1"/>
</dbReference>
<evidence type="ECO:0000256" key="4">
    <source>
        <dbReference type="ARBA" id="ARBA00022723"/>
    </source>
</evidence>
<feature type="binding site" evidence="9">
    <location>
        <position position="136"/>
    </location>
    <ligand>
        <name>Fe cation</name>
        <dbReference type="ChEBI" id="CHEBI:24875"/>
        <label>2</label>
    </ligand>
</feature>
<dbReference type="SUPFAM" id="SSF47240">
    <property type="entry name" value="Ferritin-like"/>
    <property type="match status" value="1"/>
</dbReference>
<dbReference type="PANTHER" id="PTHR11237:SF4">
    <property type="entry name" value="5-DEMETHOXYUBIQUINONE HYDROXYLASE, MITOCHONDRIAL"/>
    <property type="match status" value="1"/>
</dbReference>
<gene>
    <name evidence="9 10" type="primary">coq7</name>
    <name evidence="10" type="ORF">I5803_15135</name>
</gene>
<dbReference type="Proteomes" id="UP000651050">
    <property type="component" value="Unassembled WGS sequence"/>
</dbReference>
<comment type="pathway">
    <text evidence="1 9">Cofactor biosynthesis; ubiquinone biosynthesis.</text>
</comment>
<dbReference type="GO" id="GO:0006744">
    <property type="term" value="P:ubiquinone biosynthetic process"/>
    <property type="evidence" value="ECO:0007669"/>
    <property type="project" value="UniProtKB-UniRule"/>
</dbReference>
<comment type="subcellular location">
    <subcellularLocation>
        <location evidence="9">Cell membrane</location>
        <topology evidence="9">Peripheral membrane protein</topology>
    </subcellularLocation>
</comment>
<comment type="caution">
    <text evidence="10">The sequence shown here is derived from an EMBL/GenBank/DDBJ whole genome shotgun (WGS) entry which is preliminary data.</text>
</comment>
<proteinExistence type="inferred from homology"/>
<sequence length="205" mass="21855">MDRLLGAADAALRTLFSKPRAARARPLAGGDSPPLSPGERREAAALMRVNHVGEVCAQALYTAQALSTSDPGLRDHFQRAAEEETDHLAWTAERLAELGDRPSLLNPLWYAGAFGLGLVAGRLGDRVSLGFVVETERQVEAHLQSHLDRLPAADASSRAIVSHMKEDEAAHAAQALVQGGVELPGPAKALMRAAARVMTTTAHYI</sequence>
<dbReference type="RefSeq" id="WP_196987162.1">
    <property type="nucleotide sequence ID" value="NZ_JADWYS010000001.1"/>
</dbReference>
<evidence type="ECO:0000313" key="11">
    <source>
        <dbReference type="Proteomes" id="UP000651050"/>
    </source>
</evidence>
<evidence type="ECO:0000256" key="5">
    <source>
        <dbReference type="ARBA" id="ARBA00023002"/>
    </source>
</evidence>
<feature type="binding site" evidence="9">
    <location>
        <position position="168"/>
    </location>
    <ligand>
        <name>Fe cation</name>
        <dbReference type="ChEBI" id="CHEBI:24875"/>
        <label>1</label>
    </ligand>
</feature>
<dbReference type="InterPro" id="IPR009078">
    <property type="entry name" value="Ferritin-like_SF"/>
</dbReference>
<dbReference type="EMBL" id="JADWYS010000001">
    <property type="protein sequence ID" value="MBG9389363.1"/>
    <property type="molecule type" value="Genomic_DNA"/>
</dbReference>
<evidence type="ECO:0000256" key="8">
    <source>
        <dbReference type="ARBA" id="ARBA00023136"/>
    </source>
</evidence>
<feature type="binding site" evidence="9">
    <location>
        <position position="171"/>
    </location>
    <ligand>
        <name>Fe cation</name>
        <dbReference type="ChEBI" id="CHEBI:24875"/>
        <label>2</label>
    </ligand>
</feature>
<dbReference type="GO" id="GO:0005886">
    <property type="term" value="C:plasma membrane"/>
    <property type="evidence" value="ECO:0007669"/>
    <property type="project" value="UniProtKB-SubCell"/>
</dbReference>
<evidence type="ECO:0000256" key="9">
    <source>
        <dbReference type="HAMAP-Rule" id="MF_01658"/>
    </source>
</evidence>
<dbReference type="GO" id="GO:0046872">
    <property type="term" value="F:metal ion binding"/>
    <property type="evidence" value="ECO:0007669"/>
    <property type="project" value="UniProtKB-KW"/>
</dbReference>
<dbReference type="Gene3D" id="1.20.1260.10">
    <property type="match status" value="1"/>
</dbReference>